<dbReference type="Proteomes" id="UP000318017">
    <property type="component" value="Chromosome"/>
</dbReference>
<sequence length="154" mass="16486">MQATKTRRTPSGGNSHNSRRKGRCGVAATELALLLPIIIGTAVTSIDLGRMLHVSLVLGNSVRMGADYVATRGVTSDSQAAVSSEIANQVTTIFTDTVRSEVEQLEVVPTISLGSGNSHTTRIQASCVVPILFSWGGLFEDVTIERSLVVQRYR</sequence>
<dbReference type="InterPro" id="IPR012495">
    <property type="entry name" value="TadE-like_dom"/>
</dbReference>
<keyword evidence="4" id="KW-1185">Reference proteome</keyword>
<dbReference type="EMBL" id="CP036298">
    <property type="protein sequence ID" value="QDV23300.1"/>
    <property type="molecule type" value="Genomic_DNA"/>
</dbReference>
<feature type="region of interest" description="Disordered" evidence="1">
    <location>
        <begin position="1"/>
        <end position="22"/>
    </location>
</feature>
<organism evidence="3 4">
    <name type="scientific">Aureliella helgolandensis</name>
    <dbReference type="NCBI Taxonomy" id="2527968"/>
    <lineage>
        <taxon>Bacteria</taxon>
        <taxon>Pseudomonadati</taxon>
        <taxon>Planctomycetota</taxon>
        <taxon>Planctomycetia</taxon>
        <taxon>Pirellulales</taxon>
        <taxon>Pirellulaceae</taxon>
        <taxon>Aureliella</taxon>
    </lineage>
</organism>
<dbReference type="RefSeq" id="WP_145076121.1">
    <property type="nucleotide sequence ID" value="NZ_CP036298.1"/>
</dbReference>
<evidence type="ECO:0000256" key="1">
    <source>
        <dbReference type="SAM" id="MobiDB-lite"/>
    </source>
</evidence>
<feature type="domain" description="TadE-like" evidence="2">
    <location>
        <begin position="25"/>
        <end position="66"/>
    </location>
</feature>
<dbReference type="AlphaFoldDB" id="A0A518G414"/>
<proteinExistence type="predicted"/>
<evidence type="ECO:0000259" key="2">
    <source>
        <dbReference type="Pfam" id="PF07811"/>
    </source>
</evidence>
<reference evidence="3 4" key="1">
    <citation type="submission" date="2019-02" db="EMBL/GenBank/DDBJ databases">
        <title>Deep-cultivation of Planctomycetes and their phenomic and genomic characterization uncovers novel biology.</title>
        <authorList>
            <person name="Wiegand S."/>
            <person name="Jogler M."/>
            <person name="Boedeker C."/>
            <person name="Pinto D."/>
            <person name="Vollmers J."/>
            <person name="Rivas-Marin E."/>
            <person name="Kohn T."/>
            <person name="Peeters S.H."/>
            <person name="Heuer A."/>
            <person name="Rast P."/>
            <person name="Oberbeckmann S."/>
            <person name="Bunk B."/>
            <person name="Jeske O."/>
            <person name="Meyerdierks A."/>
            <person name="Storesund J.E."/>
            <person name="Kallscheuer N."/>
            <person name="Luecker S."/>
            <person name="Lage O.M."/>
            <person name="Pohl T."/>
            <person name="Merkel B.J."/>
            <person name="Hornburger P."/>
            <person name="Mueller R.-W."/>
            <person name="Bruemmer F."/>
            <person name="Labrenz M."/>
            <person name="Spormann A.M."/>
            <person name="Op den Camp H."/>
            <person name="Overmann J."/>
            <person name="Amann R."/>
            <person name="Jetten M.S.M."/>
            <person name="Mascher T."/>
            <person name="Medema M.H."/>
            <person name="Devos D.P."/>
            <person name="Kaster A.-K."/>
            <person name="Ovreas L."/>
            <person name="Rohde M."/>
            <person name="Galperin M.Y."/>
            <person name="Jogler C."/>
        </authorList>
    </citation>
    <scope>NUCLEOTIDE SEQUENCE [LARGE SCALE GENOMIC DNA]</scope>
    <source>
        <strain evidence="3 4">Q31a</strain>
    </source>
</reference>
<dbReference type="OrthoDB" id="291986at2"/>
<name>A0A518G414_9BACT</name>
<protein>
    <submittedName>
        <fullName evidence="3">TadE-like protein</fullName>
    </submittedName>
</protein>
<gene>
    <name evidence="3" type="ORF">Q31a_15980</name>
</gene>
<evidence type="ECO:0000313" key="4">
    <source>
        <dbReference type="Proteomes" id="UP000318017"/>
    </source>
</evidence>
<dbReference type="KEGG" id="ahel:Q31a_15980"/>
<dbReference type="Pfam" id="PF07811">
    <property type="entry name" value="TadE"/>
    <property type="match status" value="1"/>
</dbReference>
<accession>A0A518G414</accession>
<evidence type="ECO:0000313" key="3">
    <source>
        <dbReference type="EMBL" id="QDV23300.1"/>
    </source>
</evidence>